<feature type="transmembrane region" description="Helical" evidence="1">
    <location>
        <begin position="384"/>
        <end position="406"/>
    </location>
</feature>
<keyword evidence="1" id="KW-0472">Membrane</keyword>
<sequence length="583" mass="65361">MKETKRNYCVALVSMVVIAILCYRAFYFPENMFVKRRIALYVGLVVLVVLVPVLMIKISGLNRWLTHVIDRFCALGHKLQQNKKAVLLGVAGTLLGALLVYPITYAICHMSGTAMNNHRYLIALAIYGTLILCFIMRRIAYARADLLVFLAIMIMGTCAIFVTLRIPGTVPDDETHYRRTTEVIGFFTGSIYEAEEQTLREYVGNVQGHLYYDETSSGAYLKSLNDSYKKGEVIPYGVTRLSYYHIAYIVPACGIMLGRALGLPYAYTFMMGKWFTCLCYALLVGAAMRRVRRGKAVFAAVGMIPSMVFLASAYNYDYWIVGWTLLGFAKYLALYENDEPITTRQLADIIVTIIIGILPKIVYFPLLFPLLFLPKERLNKRQKVVIRVCAIMVVLGICAVLLAPIVTNPQAYADTRGEGVISTSGQISYIMSDPLRYIKLLFTFGLEYFSASVLGTKLQFFYYVGQGQYWGIPLVVMIMAAFLDRDEDSRMTVGTRIAIIIGALGGYVLAATAMYLAFTEVGSDTILGVQSRYAYPLLVPLLYAIAPNKVRLTGKKENWMIALVLLMSLPMIWNLNTLSVALY</sequence>
<evidence type="ECO:0000313" key="3">
    <source>
        <dbReference type="Proteomes" id="UP000643810"/>
    </source>
</evidence>
<dbReference type="Proteomes" id="UP000643810">
    <property type="component" value="Unassembled WGS sequence"/>
</dbReference>
<keyword evidence="3" id="KW-1185">Reference proteome</keyword>
<name>A0ABR7GGV1_9FIRM</name>
<feature type="transmembrane region" description="Helical" evidence="1">
    <location>
        <begin position="349"/>
        <end position="372"/>
    </location>
</feature>
<feature type="transmembrane region" description="Helical" evidence="1">
    <location>
        <begin position="119"/>
        <end position="139"/>
    </location>
</feature>
<dbReference type="RefSeq" id="WP_186854432.1">
    <property type="nucleotide sequence ID" value="NZ_JACOPG010000003.1"/>
</dbReference>
<feature type="transmembrane region" description="Helical" evidence="1">
    <location>
        <begin position="85"/>
        <end position="107"/>
    </location>
</feature>
<accession>A0ABR7GGV1</accession>
<feature type="transmembrane region" description="Helical" evidence="1">
    <location>
        <begin position="460"/>
        <end position="483"/>
    </location>
</feature>
<dbReference type="EMBL" id="JACOPG010000003">
    <property type="protein sequence ID" value="MBC5686683.1"/>
    <property type="molecule type" value="Genomic_DNA"/>
</dbReference>
<gene>
    <name evidence="2" type="ORF">H8R94_08745</name>
</gene>
<evidence type="ECO:0000256" key="1">
    <source>
        <dbReference type="SAM" id="Phobius"/>
    </source>
</evidence>
<dbReference type="Pfam" id="PF09913">
    <property type="entry name" value="DUF2142"/>
    <property type="match status" value="1"/>
</dbReference>
<comment type="caution">
    <text evidence="2">The sequence shown here is derived from an EMBL/GenBank/DDBJ whole genome shotgun (WGS) entry which is preliminary data.</text>
</comment>
<proteinExistence type="predicted"/>
<feature type="transmembrane region" description="Helical" evidence="1">
    <location>
        <begin position="146"/>
        <end position="166"/>
    </location>
</feature>
<reference evidence="2 3" key="1">
    <citation type="submission" date="2020-08" db="EMBL/GenBank/DDBJ databases">
        <title>Genome public.</title>
        <authorList>
            <person name="Liu C."/>
            <person name="Sun Q."/>
        </authorList>
    </citation>
    <scope>NUCLEOTIDE SEQUENCE [LARGE SCALE GENOMIC DNA]</scope>
    <source>
        <strain evidence="2 3">NSJ-9</strain>
    </source>
</reference>
<feature type="transmembrane region" description="Helical" evidence="1">
    <location>
        <begin position="558"/>
        <end position="575"/>
    </location>
</feature>
<organism evidence="2 3">
    <name type="scientific">Roseburia lenta</name>
    <dbReference type="NCBI Taxonomy" id="2763061"/>
    <lineage>
        <taxon>Bacteria</taxon>
        <taxon>Bacillati</taxon>
        <taxon>Bacillota</taxon>
        <taxon>Clostridia</taxon>
        <taxon>Lachnospirales</taxon>
        <taxon>Lachnospiraceae</taxon>
        <taxon>Roseburia</taxon>
    </lineage>
</organism>
<feature type="transmembrane region" description="Helical" evidence="1">
    <location>
        <begin position="495"/>
        <end position="518"/>
    </location>
</feature>
<keyword evidence="1" id="KW-1133">Transmembrane helix</keyword>
<dbReference type="InterPro" id="IPR018674">
    <property type="entry name" value="DUF2142_membrane"/>
</dbReference>
<protein>
    <submittedName>
        <fullName evidence="2">DUF2142 domain-containing protein</fullName>
    </submittedName>
</protein>
<feature type="transmembrane region" description="Helical" evidence="1">
    <location>
        <begin position="296"/>
        <end position="316"/>
    </location>
</feature>
<keyword evidence="1" id="KW-0812">Transmembrane</keyword>
<feature type="transmembrane region" description="Helical" evidence="1">
    <location>
        <begin position="530"/>
        <end position="546"/>
    </location>
</feature>
<feature type="transmembrane region" description="Helical" evidence="1">
    <location>
        <begin position="7"/>
        <end position="26"/>
    </location>
</feature>
<feature type="transmembrane region" description="Helical" evidence="1">
    <location>
        <begin position="38"/>
        <end position="56"/>
    </location>
</feature>
<evidence type="ECO:0000313" key="2">
    <source>
        <dbReference type="EMBL" id="MBC5686683.1"/>
    </source>
</evidence>